<keyword evidence="1" id="KW-0812">Transmembrane</keyword>
<dbReference type="Proteomes" id="UP000257039">
    <property type="component" value="Unassembled WGS sequence"/>
</dbReference>
<dbReference type="RefSeq" id="WP_027707598.1">
    <property type="nucleotide sequence ID" value="NZ_NDXW01000001.1"/>
</dbReference>
<keyword evidence="3" id="KW-1185">Reference proteome</keyword>
<name>A0A4P9VMI4_9GAMM</name>
<gene>
    <name evidence="2" type="ORF">B9G39_09135</name>
</gene>
<dbReference type="EMBL" id="NDXW01000001">
    <property type="protein sequence ID" value="RDH43594.1"/>
    <property type="molecule type" value="Genomic_DNA"/>
</dbReference>
<dbReference type="AlphaFoldDB" id="A0A4P9VMI4"/>
<feature type="transmembrane region" description="Helical" evidence="1">
    <location>
        <begin position="9"/>
        <end position="29"/>
    </location>
</feature>
<evidence type="ECO:0000313" key="2">
    <source>
        <dbReference type="EMBL" id="RDH43594.1"/>
    </source>
</evidence>
<evidence type="ECO:0000313" key="3">
    <source>
        <dbReference type="Proteomes" id="UP000257039"/>
    </source>
</evidence>
<protein>
    <submittedName>
        <fullName evidence="2">Uncharacterized protein</fullName>
    </submittedName>
</protein>
<sequence length="287" mass="31918">MGLFRFSRLVLAQHVSLAVCTFIIIVLFIQVSSPVLLLTLSLLIVAQTLGIIDQLRSGQHHPIHTSLKNKAKTAPFISRFFSFKKQEPDQPKLKNFTTAIFAINDNNTLTPLNRYANFLLHHTSLINQQSSISQVATAIKPGDNTLVSLTNSQTTLPLQAILEPSNSHIAQPAPNKHQTLSITPIPPQLQKIQQETSLQLLRFIKHELINITTPISSLSEVLVILIQKLTTPGTVTDHEVAKNKPAIHDILLAVDTIQKSAIQLKTFTKNLNSQDFLDKFMNTIPKN</sequence>
<organism evidence="2 3">
    <name type="scientific">Zooshikella ganghwensis</name>
    <dbReference type="NCBI Taxonomy" id="202772"/>
    <lineage>
        <taxon>Bacteria</taxon>
        <taxon>Pseudomonadati</taxon>
        <taxon>Pseudomonadota</taxon>
        <taxon>Gammaproteobacteria</taxon>
        <taxon>Oceanospirillales</taxon>
        <taxon>Zooshikellaceae</taxon>
        <taxon>Zooshikella</taxon>
    </lineage>
</organism>
<accession>A0A4P9VMI4</accession>
<proteinExistence type="predicted"/>
<keyword evidence="1" id="KW-0472">Membrane</keyword>
<evidence type="ECO:0000256" key="1">
    <source>
        <dbReference type="SAM" id="Phobius"/>
    </source>
</evidence>
<comment type="caution">
    <text evidence="2">The sequence shown here is derived from an EMBL/GenBank/DDBJ whole genome shotgun (WGS) entry which is preliminary data.</text>
</comment>
<reference evidence="2 3" key="1">
    <citation type="submission" date="2017-04" db="EMBL/GenBank/DDBJ databases">
        <title>Draft genome sequence of Zooshikella ganghwensis VG4 isolated from Red Sea sediments.</title>
        <authorList>
            <person name="Rehman Z."/>
            <person name="Alam I."/>
            <person name="Kamau A."/>
            <person name="Bajic V."/>
            <person name="Leiknes T."/>
        </authorList>
    </citation>
    <scope>NUCLEOTIDE SEQUENCE [LARGE SCALE GENOMIC DNA]</scope>
    <source>
        <strain evidence="2 3">VG4</strain>
    </source>
</reference>
<keyword evidence="1" id="KW-1133">Transmembrane helix</keyword>